<sequence>MFDAGVARAPLVGAVRDGGVFVAVVPPGVPEPERGIRVERVEVRPDAARLRELVAGGLSTRLAAVLPLAEVAETHRRAGGAGRSCSACSRYHPLMEQKVPFTGEEKESLRISLDRHRDVVLWKVEGLDDERLRQRVTPSGTSLLGLVKHLAYVENGWFSETFGRPVEPVDFDTDDPEADLRIEPHETTADVLDYYRRARAASDAVIAEFGLEDTGTAWFGEKVTLRWVLIHLIEETARHVGHMDILRELLDGTTGSHRRSSAG</sequence>
<dbReference type="EMBL" id="JBHLZU010000006">
    <property type="protein sequence ID" value="MFB9903984.1"/>
    <property type="molecule type" value="Genomic_DNA"/>
</dbReference>
<accession>A0ABV5ZSX4</accession>
<proteinExistence type="predicted"/>
<evidence type="ECO:0000313" key="1">
    <source>
        <dbReference type="EMBL" id="MFB9903984.1"/>
    </source>
</evidence>
<reference evidence="1 2" key="1">
    <citation type="submission" date="2024-09" db="EMBL/GenBank/DDBJ databases">
        <authorList>
            <person name="Sun Q."/>
            <person name="Mori K."/>
        </authorList>
    </citation>
    <scope>NUCLEOTIDE SEQUENCE [LARGE SCALE GENOMIC DNA]</scope>
    <source>
        <strain evidence="1 2">TBRC 7907</strain>
    </source>
</reference>
<dbReference type="Gene3D" id="1.20.120.450">
    <property type="entry name" value="dinb family like domain"/>
    <property type="match status" value="1"/>
</dbReference>
<dbReference type="Proteomes" id="UP001589693">
    <property type="component" value="Unassembled WGS sequence"/>
</dbReference>
<protein>
    <submittedName>
        <fullName evidence="1">DinB family protein</fullName>
    </submittedName>
</protein>
<keyword evidence="2" id="KW-1185">Reference proteome</keyword>
<dbReference type="InterPro" id="IPR007061">
    <property type="entry name" value="MST-like"/>
</dbReference>
<evidence type="ECO:0000313" key="2">
    <source>
        <dbReference type="Proteomes" id="UP001589693"/>
    </source>
</evidence>
<dbReference type="InterPro" id="IPR034660">
    <property type="entry name" value="DinB/YfiT-like"/>
</dbReference>
<dbReference type="RefSeq" id="WP_377851140.1">
    <property type="nucleotide sequence ID" value="NZ_JBHLZU010000006.1"/>
</dbReference>
<organism evidence="1 2">
    <name type="scientific">Allokutzneria oryzae</name>
    <dbReference type="NCBI Taxonomy" id="1378989"/>
    <lineage>
        <taxon>Bacteria</taxon>
        <taxon>Bacillati</taxon>
        <taxon>Actinomycetota</taxon>
        <taxon>Actinomycetes</taxon>
        <taxon>Pseudonocardiales</taxon>
        <taxon>Pseudonocardiaceae</taxon>
        <taxon>Allokutzneria</taxon>
    </lineage>
</organism>
<dbReference type="SUPFAM" id="SSF109854">
    <property type="entry name" value="DinB/YfiT-like putative metalloenzymes"/>
    <property type="match status" value="1"/>
</dbReference>
<dbReference type="Pfam" id="PF04978">
    <property type="entry name" value="MST"/>
    <property type="match status" value="1"/>
</dbReference>
<name>A0ABV5ZSX4_9PSEU</name>
<comment type="caution">
    <text evidence="1">The sequence shown here is derived from an EMBL/GenBank/DDBJ whole genome shotgun (WGS) entry which is preliminary data.</text>
</comment>
<gene>
    <name evidence="1" type="ORF">ACFFQA_08535</name>
</gene>